<protein>
    <recommendedName>
        <fullName evidence="3">DUF1783-domain-containing protein</fullName>
    </recommendedName>
</protein>
<accession>A0A163TFS1</accession>
<evidence type="ECO:0008006" key="3">
    <source>
        <dbReference type="Google" id="ProtNLM"/>
    </source>
</evidence>
<organism evidence="1">
    <name type="scientific">Absidia glauca</name>
    <name type="common">Pin mould</name>
    <dbReference type="NCBI Taxonomy" id="4829"/>
    <lineage>
        <taxon>Eukaryota</taxon>
        <taxon>Fungi</taxon>
        <taxon>Fungi incertae sedis</taxon>
        <taxon>Mucoromycota</taxon>
        <taxon>Mucoromycotina</taxon>
        <taxon>Mucoromycetes</taxon>
        <taxon>Mucorales</taxon>
        <taxon>Cunninghamellaceae</taxon>
        <taxon>Absidia</taxon>
    </lineage>
</organism>
<evidence type="ECO:0000313" key="2">
    <source>
        <dbReference type="Proteomes" id="UP000078561"/>
    </source>
</evidence>
<dbReference type="OrthoDB" id="2100652at2759"/>
<dbReference type="OMA" id="MVRYDPR"/>
<dbReference type="InterPro" id="IPR042432">
    <property type="entry name" value="Coa1_fungi"/>
</dbReference>
<dbReference type="EMBL" id="LT554361">
    <property type="protein sequence ID" value="SAM04382.1"/>
    <property type="molecule type" value="Genomic_DNA"/>
</dbReference>
<reference evidence="1" key="1">
    <citation type="submission" date="2016-04" db="EMBL/GenBank/DDBJ databases">
        <authorList>
            <person name="Evans L.H."/>
            <person name="Alamgir A."/>
            <person name="Owens N."/>
            <person name="Weber N.D."/>
            <person name="Virtaneva K."/>
            <person name="Barbian K."/>
            <person name="Babar A."/>
            <person name="Rosenke K."/>
        </authorList>
    </citation>
    <scope>NUCLEOTIDE SEQUENCE [LARGE SCALE GENOMIC DNA]</scope>
    <source>
        <strain evidence="1">CBS 101.48</strain>
    </source>
</reference>
<proteinExistence type="predicted"/>
<dbReference type="STRING" id="4829.A0A163TFS1"/>
<dbReference type="InParanoid" id="A0A163TFS1"/>
<dbReference type="Pfam" id="PF08695">
    <property type="entry name" value="Coa1"/>
    <property type="match status" value="1"/>
</dbReference>
<name>A0A163TFS1_ABSGL</name>
<dbReference type="GO" id="GO:0005743">
    <property type="term" value="C:mitochondrial inner membrane"/>
    <property type="evidence" value="ECO:0007669"/>
    <property type="project" value="TreeGrafter"/>
</dbReference>
<keyword evidence="2" id="KW-1185">Reference proteome</keyword>
<dbReference type="AlphaFoldDB" id="A0A163TFS1"/>
<dbReference type="PANTHER" id="PTHR28523">
    <property type="entry name" value="CYTOCHROME C OXIDASE ASSEMBLY FACTOR 1"/>
    <property type="match status" value="1"/>
</dbReference>
<dbReference type="GO" id="GO:0033617">
    <property type="term" value="P:mitochondrial respiratory chain complex IV assembly"/>
    <property type="evidence" value="ECO:0007669"/>
    <property type="project" value="InterPro"/>
</dbReference>
<sequence length="210" mass="23224">MIPTTRLSTLLNRSTATATASVSNRCSLLSSRLGAKRPTSLATFTTNRLGLRLNHHTTRVVDRELPSAPTKSRRPWYIGGAIVGTLVWVVGLSSALNYQRLSSSVVSGTLFMVRYDPRVIDLVGDKVDYADSWPWISGTVNHLKGKVNIAFDVTGSKGERARVRFSSQRRGHAWHTLEFTVTRQSDDEAVDIGHHELTDQGAPFALEHLE</sequence>
<dbReference type="Proteomes" id="UP000078561">
    <property type="component" value="Unassembled WGS sequence"/>
</dbReference>
<gene>
    <name evidence="1" type="primary">ABSGL_10243.1 scaffold 11814</name>
</gene>
<dbReference type="InterPro" id="IPR014807">
    <property type="entry name" value="Coa1"/>
</dbReference>
<evidence type="ECO:0000313" key="1">
    <source>
        <dbReference type="EMBL" id="SAM04382.1"/>
    </source>
</evidence>
<dbReference type="PANTHER" id="PTHR28523:SF1">
    <property type="entry name" value="CYTOCHROME C OXIDASE ASSEMBLY FACTOR 1"/>
    <property type="match status" value="1"/>
</dbReference>